<dbReference type="PANTHER" id="PTHR38033:SF1">
    <property type="entry name" value="DOTU FAMILY TYPE IV_VI SECRETION SYSTEM PROTEIN"/>
    <property type="match status" value="1"/>
</dbReference>
<proteinExistence type="predicted"/>
<dbReference type="NCBIfam" id="NF038228">
    <property type="entry name" value="IcmH_DotU_IVB"/>
    <property type="match status" value="1"/>
</dbReference>
<keyword evidence="4" id="KW-1185">Reference proteome</keyword>
<name>A0ABY6N5H1_9ALTE</name>
<dbReference type="PANTHER" id="PTHR38033">
    <property type="entry name" value="MEMBRANE PROTEIN-RELATED"/>
    <property type="match status" value="1"/>
</dbReference>
<dbReference type="EMBL" id="CP100390">
    <property type="protein sequence ID" value="UZE97336.1"/>
    <property type="molecule type" value="Genomic_DNA"/>
</dbReference>
<feature type="region of interest" description="Disordered" evidence="1">
    <location>
        <begin position="61"/>
        <end position="88"/>
    </location>
</feature>
<dbReference type="Pfam" id="PF09850">
    <property type="entry name" value="DotU"/>
    <property type="match status" value="1"/>
</dbReference>
<dbReference type="NCBIfam" id="TIGR03349">
    <property type="entry name" value="IV_VI_DotU"/>
    <property type="match status" value="1"/>
</dbReference>
<feature type="domain" description="Type IV / VI secretion system DotU" evidence="2">
    <location>
        <begin position="98"/>
        <end position="294"/>
    </location>
</feature>
<gene>
    <name evidence="3" type="primary">icmH</name>
    <name evidence="3" type="ORF">NKI27_06180</name>
</gene>
<dbReference type="Proteomes" id="UP001163739">
    <property type="component" value="Chromosome"/>
</dbReference>
<evidence type="ECO:0000256" key="1">
    <source>
        <dbReference type="SAM" id="MobiDB-lite"/>
    </source>
</evidence>
<feature type="compositionally biased region" description="Polar residues" evidence="1">
    <location>
        <begin position="72"/>
        <end position="87"/>
    </location>
</feature>
<sequence length="319" mass="35473">MDSLLKAENHISPITGKNREVMLEVISEKTVVQVEPIEPDQSSVFDEKTIVLDEKPKRSISDYTPDVAGSFSDRQSSDGYSEGSQSAMHRRTVNDNMLVNCAMPLIHQAMSMASSSEPADIQAVRSSLISDMRRFQNKAEQCISDQRHIVAARYILCSFIDEAIATTPWGVSHRWGAESLLSCFHHETYGGDGFFTLLERAMQQPQQYLDLLELMYVCLSLGFSGRYRVDAQGATKLENIRESMMTTIAANQKPDNRGVVVGDVHRQVAIKKRAKWLGPVVISTLLLGNAAGYWVLSNQLEARMDTASEYVLSSMGVSN</sequence>
<dbReference type="Gene3D" id="1.25.40.590">
    <property type="entry name" value="Type IV / VI secretion system, DotU"/>
    <property type="match status" value="1"/>
</dbReference>
<dbReference type="InterPro" id="IPR038522">
    <property type="entry name" value="T4/T6SS_DotU_sf"/>
</dbReference>
<reference evidence="3" key="1">
    <citation type="submission" date="2022-06" db="EMBL/GenBank/DDBJ databases">
        <title>Alkalimarinus sp. nov., isolated from gut of a Alitta virens.</title>
        <authorList>
            <person name="Yang A.I."/>
            <person name="Shin N.-R."/>
        </authorList>
    </citation>
    <scope>NUCLEOTIDE SEQUENCE</scope>
    <source>
        <strain evidence="3">A2M4</strain>
    </source>
</reference>
<organism evidence="3 4">
    <name type="scientific">Alkalimarinus alittae</name>
    <dbReference type="NCBI Taxonomy" id="2961619"/>
    <lineage>
        <taxon>Bacteria</taxon>
        <taxon>Pseudomonadati</taxon>
        <taxon>Pseudomonadota</taxon>
        <taxon>Gammaproteobacteria</taxon>
        <taxon>Alteromonadales</taxon>
        <taxon>Alteromonadaceae</taxon>
        <taxon>Alkalimarinus</taxon>
    </lineage>
</organism>
<protein>
    <submittedName>
        <fullName evidence="3">Type IVB secretion system protein IcmH/DotU</fullName>
    </submittedName>
</protein>
<dbReference type="RefSeq" id="WP_265048811.1">
    <property type="nucleotide sequence ID" value="NZ_CP100390.1"/>
</dbReference>
<accession>A0ABY6N5H1</accession>
<evidence type="ECO:0000313" key="4">
    <source>
        <dbReference type="Proteomes" id="UP001163739"/>
    </source>
</evidence>
<evidence type="ECO:0000259" key="2">
    <source>
        <dbReference type="Pfam" id="PF09850"/>
    </source>
</evidence>
<evidence type="ECO:0000313" key="3">
    <source>
        <dbReference type="EMBL" id="UZE97336.1"/>
    </source>
</evidence>
<dbReference type="InterPro" id="IPR017732">
    <property type="entry name" value="T4/T6SS_DotU"/>
</dbReference>